<feature type="transmembrane region" description="Helical" evidence="8">
    <location>
        <begin position="1170"/>
        <end position="1189"/>
    </location>
</feature>
<evidence type="ECO:0000256" key="8">
    <source>
        <dbReference type="SAM" id="Phobius"/>
    </source>
</evidence>
<reference evidence="12 13" key="1">
    <citation type="submission" date="2012-10" db="EMBL/GenBank/DDBJ databases">
        <title>Genome sequencing and analysis of entomopathogenic fungi Beauveria bassiana D1-5.</title>
        <authorList>
            <person name="Li Q."/>
            <person name="Wang L."/>
            <person name="Zhang Z."/>
            <person name="Wang Q."/>
            <person name="Ren J."/>
            <person name="Wang M."/>
            <person name="Xu W."/>
            <person name="Wang J."/>
            <person name="Lu Y."/>
            <person name="Du Q."/>
            <person name="Sun Z."/>
        </authorList>
    </citation>
    <scope>NUCLEOTIDE SEQUENCE [LARGE SCALE GENOMIC DNA]</scope>
    <source>
        <strain evidence="12 13">D1-5</strain>
    </source>
</reference>
<name>A0A0A2VXK3_BEABA</name>
<dbReference type="Gene3D" id="3.10.20.700">
    <property type="match status" value="1"/>
</dbReference>
<evidence type="ECO:0000313" key="12">
    <source>
        <dbReference type="EMBL" id="KGQ11092.1"/>
    </source>
</evidence>
<dbReference type="Pfam" id="PF11102">
    <property type="entry name" value="YjbF"/>
    <property type="match status" value="1"/>
</dbReference>
<dbReference type="InterPro" id="IPR025858">
    <property type="entry name" value="YjbE"/>
</dbReference>
<dbReference type="GO" id="GO:0005886">
    <property type="term" value="C:plasma membrane"/>
    <property type="evidence" value="ECO:0007669"/>
    <property type="project" value="UniProtKB-SubCell"/>
</dbReference>
<feature type="domain" description="Capsule biosynthesis GfcC-like N-terminal" evidence="11">
    <location>
        <begin position="239"/>
        <end position="328"/>
    </location>
</feature>
<evidence type="ECO:0000256" key="4">
    <source>
        <dbReference type="ARBA" id="ARBA00022475"/>
    </source>
</evidence>
<dbReference type="InterPro" id="IPR046459">
    <property type="entry name" value="Caps_syn_GfcC_N"/>
</dbReference>
<accession>A0A0A2VXK3</accession>
<feature type="chain" id="PRO_5001996102" description="Protein PsiE" evidence="9">
    <location>
        <begin position="23"/>
        <end position="1197"/>
    </location>
</feature>
<dbReference type="PANTHER" id="PTHR37819:SF1">
    <property type="entry name" value="PROTEIN PSIE"/>
    <property type="match status" value="1"/>
</dbReference>
<dbReference type="InterPro" id="IPR010344">
    <property type="entry name" value="YbjH"/>
</dbReference>
<feature type="transmembrane region" description="Helical" evidence="8">
    <location>
        <begin position="1116"/>
        <end position="1135"/>
    </location>
</feature>
<evidence type="ECO:0000256" key="5">
    <source>
        <dbReference type="ARBA" id="ARBA00022692"/>
    </source>
</evidence>
<dbReference type="Gene3D" id="2.40.360.10">
    <property type="entry name" value="YmcC-like"/>
    <property type="match status" value="1"/>
</dbReference>
<dbReference type="SUPFAM" id="SSF159270">
    <property type="entry name" value="YmcC-like"/>
    <property type="match status" value="1"/>
</dbReference>
<dbReference type="InterPro" id="IPR010425">
    <property type="entry name" value="Caps_synth_GfcC-like_C"/>
</dbReference>
<dbReference type="EMBL" id="ANFO01000249">
    <property type="protein sequence ID" value="KGQ11092.1"/>
    <property type="molecule type" value="Genomic_DNA"/>
</dbReference>
<dbReference type="InterPro" id="IPR009315">
    <property type="entry name" value="P_starv_induced_PsiE"/>
</dbReference>
<dbReference type="Pfam" id="PF06146">
    <property type="entry name" value="PsiE"/>
    <property type="match status" value="1"/>
</dbReference>
<evidence type="ECO:0000256" key="1">
    <source>
        <dbReference type="ARBA" id="ARBA00004429"/>
    </source>
</evidence>
<organism evidence="12 13">
    <name type="scientific">Beauveria bassiana D1-5</name>
    <dbReference type="NCBI Taxonomy" id="1245745"/>
    <lineage>
        <taxon>Eukaryota</taxon>
        <taxon>Fungi</taxon>
        <taxon>Dikarya</taxon>
        <taxon>Ascomycota</taxon>
        <taxon>Pezizomycotina</taxon>
        <taxon>Sordariomycetes</taxon>
        <taxon>Hypocreomycetidae</taxon>
        <taxon>Hypocreales</taxon>
        <taxon>Cordycipitaceae</taxon>
        <taxon>Beauveria</taxon>
    </lineage>
</organism>
<keyword evidence="5 8" id="KW-0812">Transmembrane</keyword>
<dbReference type="Pfam" id="PF06082">
    <property type="entry name" value="YjbH"/>
    <property type="match status" value="1"/>
</dbReference>
<keyword evidence="6 8" id="KW-1133">Transmembrane helix</keyword>
<dbReference type="HOGENOM" id="CLU_271153_0_0_1"/>
<dbReference type="Proteomes" id="UP000030106">
    <property type="component" value="Unassembled WGS sequence"/>
</dbReference>
<feature type="domain" description="Capsule biosynthesis GfcC-like C-terminal" evidence="10">
    <location>
        <begin position="341"/>
        <end position="416"/>
    </location>
</feature>
<keyword evidence="7 8" id="KW-0472">Membrane</keyword>
<keyword evidence="4" id="KW-1003">Cell membrane</keyword>
<dbReference type="AlphaFoldDB" id="A0A0A2VXK3"/>
<dbReference type="InterPro" id="IPR023373">
    <property type="entry name" value="YmcC_sf"/>
</dbReference>
<protein>
    <recommendedName>
        <fullName evidence="3">Protein PsiE</fullName>
    </recommendedName>
</protein>
<evidence type="ECO:0000256" key="3">
    <source>
        <dbReference type="ARBA" id="ARBA00021903"/>
    </source>
</evidence>
<dbReference type="Pfam" id="PF11106">
    <property type="entry name" value="YjbE"/>
    <property type="match status" value="1"/>
</dbReference>
<gene>
    <name evidence="12" type="ORF">BBAD15_g3550</name>
</gene>
<feature type="signal peptide" evidence="9">
    <location>
        <begin position="1"/>
        <end position="22"/>
    </location>
</feature>
<dbReference type="Pfam" id="PF20616">
    <property type="entry name" value="Caps_syn_GfcC_N"/>
    <property type="match status" value="1"/>
</dbReference>
<keyword evidence="12" id="KW-0449">Lipoprotein</keyword>
<comment type="subcellular location">
    <subcellularLocation>
        <location evidence="1">Cell inner membrane</location>
        <topology evidence="1">Multi-pass membrane protein</topology>
    </subcellularLocation>
</comment>
<evidence type="ECO:0000259" key="11">
    <source>
        <dbReference type="Pfam" id="PF20616"/>
    </source>
</evidence>
<evidence type="ECO:0000256" key="6">
    <source>
        <dbReference type="ARBA" id="ARBA00022989"/>
    </source>
</evidence>
<evidence type="ECO:0000256" key="7">
    <source>
        <dbReference type="ARBA" id="ARBA00023136"/>
    </source>
</evidence>
<dbReference type="InterPro" id="IPR021308">
    <property type="entry name" value="GfcB"/>
</dbReference>
<sequence length="1197" mass="133480">MRKTLYGALAIFTLAAAGAANADPVAVGDAAGAQATSVSAGSSAATSASTVGSAACSATTRGLGTSLWNSIAGGGGVQLTDDEIAEMRYASQYMSINNGPQLFVVLAYNEDGQQKWVTQDRSVIVTQNGRIVKTSGLGDNLTEVTNLTRDPLVNVKQIRDGASWTRQMAWTEHQQVRYATATSTFEFDGTDTVKLGSSVTKVRVLEEEVTALGKRWTNRYWVDDEGQIRKSKQYLGPGRTWWPAAVISSRQASAAEEQKHQQLLARLAEVAADEGGDDGAAINGLRQQLSAMHVTGRQFVNLDPDWVRLRPQANVPLEGEYSLWAGPQPTTITLVGLVSSPGVKPFTPGRSVDDYLDDISLLSGAERSYAWVIYPDGKIEKAPVAYWNKRHIEPSPGSLIFVGFSDRLFSSTLIALAVTSACRAETYPAPVGPSQADFGGVGLLQTPTARMAPEGEFNLNYRDNDQYRFYSSSMQLFPWMEATLRYTDVRTRHYSSVKAFSGDQTYKDKAFDVKFRLWEEGYWLPQVSAGIRDLGGTGLFDGEYVVASKAWGPFDFSLGMGWGYLGTSGNIKNPLCEYSDKYCHRDNSYQMAGSFNFSGMFHGPTSLFGGVEYQTPWQPLRLKVEYEGNNYSHEFAGKIDQRSSVNVGAIYRVTDWADVNMSYERGNTFMFGVTLRTNFNDLKSGYSDARRPEYQPHPQDEILQHNVVANQLTDLKYNAGLINPNIQVKGDTLYVTGEQVKYRNSREGIERANRIVMNDLPDNIRTIRITESRLNMPQVTTETDVASLRRHLEGEPLGQETQLVQKRVEPIVPESTEQGYYIEKSRFNYSIDPILNQSIGGPESFYMYQLGVMGNVDYWLTDHLLTSGSLFANVANNYDKFNYTNPPTDSTLPRVRTHVREYVENDVYINNLQANYFQYFGHGVYGQVYAGYLETMYGGAGAELLYRPVDSNWAIGINGNYVKQRDWRSAQDMMKFTDYSAKTGHITGYWTPPFAQDVLVKLSIGQYLAQDKGGTLEISKHFDSGIVVGTYATITNVSKKEYGEGDFTKGFYINVPLDIFSAYPTRSRAQVTWTPLTRDGGQMLGPLGLILIIFLGKETIHLATVLFTPGEDASSYLFIEGLVVYFLYFEFIALIVKYFQSGYHFPLRYFVYIGITAIVRLIIIDHKSPIDVLIYSAAILVLVITLWLCNSQRLKRE</sequence>
<proteinExistence type="inferred from homology"/>
<keyword evidence="9" id="KW-0732">Signal</keyword>
<dbReference type="GO" id="GO:0016036">
    <property type="term" value="P:cellular response to phosphate starvation"/>
    <property type="evidence" value="ECO:0007669"/>
    <property type="project" value="InterPro"/>
</dbReference>
<evidence type="ECO:0000313" key="13">
    <source>
        <dbReference type="Proteomes" id="UP000030106"/>
    </source>
</evidence>
<dbReference type="PANTHER" id="PTHR37819">
    <property type="entry name" value="PROTEIN PSIE"/>
    <property type="match status" value="1"/>
</dbReference>
<dbReference type="Gene3D" id="3.10.560.10">
    <property type="entry name" value="Outer membrane lipoprotein wza domain like"/>
    <property type="match status" value="1"/>
</dbReference>
<dbReference type="Pfam" id="PF06251">
    <property type="entry name" value="Caps_syn_GfcC_C"/>
    <property type="match status" value="1"/>
</dbReference>
<dbReference type="InterPro" id="IPR020948">
    <property type="entry name" value="P_starv_induced_PsiE-like"/>
</dbReference>
<comment type="caution">
    <text evidence="12">The sequence shown here is derived from an EMBL/GenBank/DDBJ whole genome shotgun (WGS) entry which is preliminary data.</text>
</comment>
<evidence type="ECO:0000259" key="10">
    <source>
        <dbReference type="Pfam" id="PF06251"/>
    </source>
</evidence>
<comment type="similarity">
    <text evidence="2">Belongs to the PsiE family.</text>
</comment>
<evidence type="ECO:0000256" key="2">
    <source>
        <dbReference type="ARBA" id="ARBA00005632"/>
    </source>
</evidence>
<feature type="transmembrane region" description="Helical" evidence="8">
    <location>
        <begin position="1147"/>
        <end position="1164"/>
    </location>
</feature>
<evidence type="ECO:0000256" key="9">
    <source>
        <dbReference type="SAM" id="SignalP"/>
    </source>
</evidence>